<organism evidence="1 2">
    <name type="scientific">Toxoplasma gondii p89</name>
    <dbReference type="NCBI Taxonomy" id="943119"/>
    <lineage>
        <taxon>Eukaryota</taxon>
        <taxon>Sar</taxon>
        <taxon>Alveolata</taxon>
        <taxon>Apicomplexa</taxon>
        <taxon>Conoidasida</taxon>
        <taxon>Coccidia</taxon>
        <taxon>Eucoccidiorida</taxon>
        <taxon>Eimeriorina</taxon>
        <taxon>Sarcocystidae</taxon>
        <taxon>Toxoplasma</taxon>
    </lineage>
</organism>
<dbReference type="AlphaFoldDB" id="A0A086JCZ2"/>
<dbReference type="VEuPathDB" id="ToxoDB:TGP89_297643"/>
<comment type="caution">
    <text evidence="1">The sequence shown here is derived from an EMBL/GenBank/DDBJ whole genome shotgun (WGS) entry which is preliminary data.</text>
</comment>
<protein>
    <submittedName>
        <fullName evidence="1">Uncharacterized protein</fullName>
    </submittedName>
</protein>
<dbReference type="EMBL" id="AEYI02002106">
    <property type="protein sequence ID" value="KFG30010.1"/>
    <property type="molecule type" value="Genomic_DNA"/>
</dbReference>
<accession>A0A086JCZ2</accession>
<evidence type="ECO:0000313" key="2">
    <source>
        <dbReference type="Proteomes" id="UP000028828"/>
    </source>
</evidence>
<proteinExistence type="predicted"/>
<dbReference type="Proteomes" id="UP000028828">
    <property type="component" value="Unassembled WGS sequence"/>
</dbReference>
<sequence>MGTERKHGFLCHKFFSELLVNYLCCGFPEKEKPFTFEGGNRPTTAAASRELSASVSRQSRVNRTRKAEHRKVAFFARHCPDSLLLIHCIAQPRQRVSQETRTLSLADFNRWKRLSVSG</sequence>
<reference evidence="1 2" key="1">
    <citation type="submission" date="2014-03" db="EMBL/GenBank/DDBJ databases">
        <authorList>
            <person name="Sibley D."/>
            <person name="Venepally P."/>
            <person name="Karamycheva S."/>
            <person name="Hadjithomas M."/>
            <person name="Khan A."/>
            <person name="Brunk B."/>
            <person name="Roos D."/>
            <person name="Caler E."/>
            <person name="Lorenzi H."/>
        </authorList>
    </citation>
    <scope>NUCLEOTIDE SEQUENCE [LARGE SCALE GENOMIC DNA]</scope>
    <source>
        <strain evidence="2">p89</strain>
    </source>
</reference>
<evidence type="ECO:0000313" key="1">
    <source>
        <dbReference type="EMBL" id="KFG30010.1"/>
    </source>
</evidence>
<gene>
    <name evidence="1" type="ORF">TGP89_297643</name>
</gene>
<name>A0A086JCZ2_TOXGO</name>